<dbReference type="OrthoDB" id="506979at2"/>
<accession>A0A0C1N681</accession>
<evidence type="ECO:0000313" key="5">
    <source>
        <dbReference type="EMBL" id="KAF3886096.1"/>
    </source>
</evidence>
<evidence type="ECO:0000313" key="7">
    <source>
        <dbReference type="Proteomes" id="UP000029738"/>
    </source>
</evidence>
<evidence type="ECO:0000259" key="4">
    <source>
        <dbReference type="Pfam" id="PF12849"/>
    </source>
</evidence>
<dbReference type="AlphaFoldDB" id="A0A0C1N681"/>
<protein>
    <recommendedName>
        <fullName evidence="4">PBP domain-containing protein</fullName>
    </recommendedName>
</protein>
<evidence type="ECO:0000256" key="3">
    <source>
        <dbReference type="SAM" id="Phobius"/>
    </source>
</evidence>
<organism evidence="6">
    <name type="scientific">Tolypothrix bouteillei VB521301</name>
    <dbReference type="NCBI Taxonomy" id="1479485"/>
    <lineage>
        <taxon>Bacteria</taxon>
        <taxon>Bacillati</taxon>
        <taxon>Cyanobacteriota</taxon>
        <taxon>Cyanophyceae</taxon>
        <taxon>Nostocales</taxon>
        <taxon>Tolypothrichaceae</taxon>
        <taxon>Tolypothrix</taxon>
    </lineage>
</organism>
<dbReference type="SUPFAM" id="SSF53850">
    <property type="entry name" value="Periplasmic binding protein-like II"/>
    <property type="match status" value="1"/>
</dbReference>
<evidence type="ECO:0000256" key="1">
    <source>
        <dbReference type="ARBA" id="ARBA00022729"/>
    </source>
</evidence>
<gene>
    <name evidence="6" type="ORF">DA73_0216230</name>
    <name evidence="5" type="ORF">DA73_0400011905</name>
</gene>
<dbReference type="Gene3D" id="3.40.190.10">
    <property type="entry name" value="Periplasmic binding protein-like II"/>
    <property type="match status" value="2"/>
</dbReference>
<dbReference type="PANTHER" id="PTHR30570:SF1">
    <property type="entry name" value="PHOSPHATE-BINDING PROTEIN PSTS"/>
    <property type="match status" value="1"/>
</dbReference>
<dbReference type="STRING" id="1479485.DA73_0216230"/>
<dbReference type="PANTHER" id="PTHR30570">
    <property type="entry name" value="PERIPLASMIC PHOSPHATE BINDING COMPONENT OF PHOSPHATE ABC TRANSPORTER"/>
    <property type="match status" value="1"/>
</dbReference>
<keyword evidence="7" id="KW-1185">Reference proteome</keyword>
<keyword evidence="3" id="KW-0472">Membrane</keyword>
<dbReference type="RefSeq" id="WP_038084337.1">
    <property type="nucleotide sequence ID" value="NZ_JHEG04000001.1"/>
</dbReference>
<reference evidence="6" key="1">
    <citation type="journal article" date="2015" name="Genome Announc.">
        <title>Draft Genome Sequence of Tolypothrix boutellei Strain VB521301.</title>
        <authorList>
            <person name="Chandrababunaidu M.M."/>
            <person name="Singh D."/>
            <person name="Sen D."/>
            <person name="Bhan S."/>
            <person name="Das S."/>
            <person name="Gupta A."/>
            <person name="Adhikary S.P."/>
            <person name="Tripathy S."/>
        </authorList>
    </citation>
    <scope>NUCLEOTIDE SEQUENCE</scope>
    <source>
        <strain evidence="6">VB521301</strain>
    </source>
</reference>
<dbReference type="EMBL" id="JHEG04000001">
    <property type="protein sequence ID" value="KAF3886096.1"/>
    <property type="molecule type" value="Genomic_DNA"/>
</dbReference>
<keyword evidence="3" id="KW-0812">Transmembrane</keyword>
<dbReference type="InterPro" id="IPR050811">
    <property type="entry name" value="Phosphate_ABC_transporter"/>
</dbReference>
<sequence length="389" mass="42425">MRTSQSNPKGRKTCNHCSYDANPIGAKNCQKCGKPLNTFASEKKDKTAKANFEFPYFWLILTLLFLLFGVGSYFFWQQILPKPEISDRSPSASNSTSDASSTPEIQSYKTMKEVPNVPTGTFNFGGSLIFASLVAQGTHQAISQAHPQFNLRYVDPPDSQPGTGKGIEMLLDGQLSFALSGRPLEDTEYQKAIGRGFKLDQMAVAIDGLASYTHPDISIPGLSVSQLQDIYTGKITNWQEVGGPNLPIVPFSINVKTTALLKTLLGSKVKNVSSKVKSSRDYTVLVRDVASTPGAIGIGAAMLVATQTKVRPLPLAPGNTKQYVPVVIDNNKLNMAAFRDSSYPITRYLYIIIRRDGRSEEKAGVAYANLLLSKEGQQFVEKAGLVSIR</sequence>
<keyword evidence="3" id="KW-1133">Transmembrane helix</keyword>
<dbReference type="Pfam" id="PF12849">
    <property type="entry name" value="PBP_like_2"/>
    <property type="match status" value="1"/>
</dbReference>
<feature type="domain" description="PBP" evidence="4">
    <location>
        <begin position="130"/>
        <end position="375"/>
    </location>
</feature>
<keyword evidence="1" id="KW-0732">Signal</keyword>
<dbReference type="Proteomes" id="UP000029738">
    <property type="component" value="Unassembled WGS sequence"/>
</dbReference>
<name>A0A0C1N681_9CYAN</name>
<dbReference type="InterPro" id="IPR024370">
    <property type="entry name" value="PBP_domain"/>
</dbReference>
<feature type="compositionally biased region" description="Low complexity" evidence="2">
    <location>
        <begin position="88"/>
        <end position="103"/>
    </location>
</feature>
<reference evidence="5" key="2">
    <citation type="submission" date="2019-11" db="EMBL/GenBank/DDBJ databases">
        <title>Improved Assembly of Tolypothrix boutellei genome.</title>
        <authorList>
            <person name="Sarangi A.N."/>
            <person name="Mukherjee M."/>
            <person name="Ghosh S."/>
            <person name="Singh D."/>
            <person name="Das A."/>
            <person name="Kant S."/>
            <person name="Prusty A."/>
            <person name="Tripathy S."/>
        </authorList>
    </citation>
    <scope>NUCLEOTIDE SEQUENCE</scope>
    <source>
        <strain evidence="5">VB521301</strain>
    </source>
</reference>
<dbReference type="EMBL" id="JHEG02000048">
    <property type="protein sequence ID" value="KIE10167.1"/>
    <property type="molecule type" value="Genomic_DNA"/>
</dbReference>
<evidence type="ECO:0000256" key="2">
    <source>
        <dbReference type="SAM" id="MobiDB-lite"/>
    </source>
</evidence>
<comment type="caution">
    <text evidence="6">The sequence shown here is derived from an EMBL/GenBank/DDBJ whole genome shotgun (WGS) entry which is preliminary data.</text>
</comment>
<proteinExistence type="predicted"/>
<feature type="region of interest" description="Disordered" evidence="2">
    <location>
        <begin position="85"/>
        <end position="106"/>
    </location>
</feature>
<evidence type="ECO:0000313" key="6">
    <source>
        <dbReference type="EMBL" id="KIE10167.1"/>
    </source>
</evidence>
<feature type="transmembrane region" description="Helical" evidence="3">
    <location>
        <begin position="56"/>
        <end position="76"/>
    </location>
</feature>